<accession>A0A382SN98</accession>
<protein>
    <submittedName>
        <fullName evidence="1">Uncharacterized protein</fullName>
    </submittedName>
</protein>
<sequence length="77" mass="8816">TTHLAAGETTRDGIPKSNAMTLTETFFFEDSREDMLLSVATTITDPENFAEPFTSVHQFENEPDWELLPFDCHQTEY</sequence>
<reference evidence="1" key="1">
    <citation type="submission" date="2018-05" db="EMBL/GenBank/DDBJ databases">
        <authorList>
            <person name="Lanie J.A."/>
            <person name="Ng W.-L."/>
            <person name="Kazmierczak K.M."/>
            <person name="Andrzejewski T.M."/>
            <person name="Davidsen T.M."/>
            <person name="Wayne K.J."/>
            <person name="Tettelin H."/>
            <person name="Glass J.I."/>
            <person name="Rusch D."/>
            <person name="Podicherti R."/>
            <person name="Tsui H.-C.T."/>
            <person name="Winkler M.E."/>
        </authorList>
    </citation>
    <scope>NUCLEOTIDE SEQUENCE</scope>
</reference>
<proteinExistence type="predicted"/>
<feature type="non-terminal residue" evidence="1">
    <location>
        <position position="1"/>
    </location>
</feature>
<dbReference type="EMBL" id="UINC01129949">
    <property type="protein sequence ID" value="SVD10697.1"/>
    <property type="molecule type" value="Genomic_DNA"/>
</dbReference>
<organism evidence="1">
    <name type="scientific">marine metagenome</name>
    <dbReference type="NCBI Taxonomy" id="408172"/>
    <lineage>
        <taxon>unclassified sequences</taxon>
        <taxon>metagenomes</taxon>
        <taxon>ecological metagenomes</taxon>
    </lineage>
</organism>
<gene>
    <name evidence="1" type="ORF">METZ01_LOCUS363551</name>
</gene>
<name>A0A382SN98_9ZZZZ</name>
<dbReference type="AlphaFoldDB" id="A0A382SN98"/>
<evidence type="ECO:0000313" key="1">
    <source>
        <dbReference type="EMBL" id="SVD10697.1"/>
    </source>
</evidence>